<dbReference type="Pfam" id="PF08190">
    <property type="entry name" value="PIH1"/>
    <property type="match status" value="1"/>
</dbReference>
<dbReference type="InterPro" id="IPR012981">
    <property type="entry name" value="PIH1_N"/>
</dbReference>
<dbReference type="OrthoDB" id="545063at2759"/>
<dbReference type="Proteomes" id="UP000683360">
    <property type="component" value="Unassembled WGS sequence"/>
</dbReference>
<reference evidence="5" key="1">
    <citation type="submission" date="2021-03" db="EMBL/GenBank/DDBJ databases">
        <authorList>
            <person name="Bekaert M."/>
        </authorList>
    </citation>
    <scope>NUCLEOTIDE SEQUENCE</scope>
</reference>
<dbReference type="InterPro" id="IPR041442">
    <property type="entry name" value="PIH1D1/2/3_CS-like"/>
</dbReference>
<organism evidence="5 6">
    <name type="scientific">Mytilus edulis</name>
    <name type="common">Blue mussel</name>
    <dbReference type="NCBI Taxonomy" id="6550"/>
    <lineage>
        <taxon>Eukaryota</taxon>
        <taxon>Metazoa</taxon>
        <taxon>Spiralia</taxon>
        <taxon>Lophotrochozoa</taxon>
        <taxon>Mollusca</taxon>
        <taxon>Bivalvia</taxon>
        <taxon>Autobranchia</taxon>
        <taxon>Pteriomorphia</taxon>
        <taxon>Mytilida</taxon>
        <taxon>Mytiloidea</taxon>
        <taxon>Mytilidae</taxon>
        <taxon>Mytilinae</taxon>
        <taxon>Mytilus</taxon>
    </lineage>
</organism>
<dbReference type="GO" id="GO:0000492">
    <property type="term" value="P:box C/D snoRNP assembly"/>
    <property type="evidence" value="ECO:0007669"/>
    <property type="project" value="TreeGrafter"/>
</dbReference>
<sequence length="328" mass="36808">MANIGDFSKESLLNQAQNVWSMLDEMAESSPEKYKEFIDKQMKEAKEYMKPPEPNMCVQSSLQAPKQWKLYINFCSWQRVPEPKTTDDPIPVIGTDLQKEKDGSDTVIITSVAFNPKIIEECGKQNTNRKGFVSSNYQILGGNVVFKGNMEKFIQAFNKKTEKSDKEFDENMSELQKNFAPLPSDAKDTILNKFANIAVSEDTGKCDAVTTSQNSFDFKMPSSDSGKKKKGLIEEISTSTVKTACPKYTLECVKGNNNIEEIKVKVTLDGVSSVKECCLDISKDDMKLEVDDRYSLHINFPHHVVDDEASAKFSKKTSVLTITVPTVK</sequence>
<dbReference type="PANTHER" id="PTHR22997:SF6">
    <property type="entry name" value="PIH1 DOMAIN-CONTAINING PROTEIN 2"/>
    <property type="match status" value="1"/>
</dbReference>
<feature type="domain" description="PIH1D1/2/3 CS-like" evidence="4">
    <location>
        <begin position="256"/>
        <end position="325"/>
    </location>
</feature>
<name>A0A8S3RKA8_MYTED</name>
<dbReference type="EMBL" id="CAJPWZ010001022">
    <property type="protein sequence ID" value="CAG2205505.1"/>
    <property type="molecule type" value="Genomic_DNA"/>
</dbReference>
<comment type="similarity">
    <text evidence="1">Belongs to the PIH1 family.</text>
</comment>
<dbReference type="InterPro" id="IPR050734">
    <property type="entry name" value="PIH1/Kintoun_subfamily"/>
</dbReference>
<protein>
    <recommendedName>
        <fullName evidence="2">PIH1 domain-containing protein 2</fullName>
    </recommendedName>
</protein>
<accession>A0A8S3RKA8</accession>
<evidence type="ECO:0000313" key="6">
    <source>
        <dbReference type="Proteomes" id="UP000683360"/>
    </source>
</evidence>
<dbReference type="GO" id="GO:0097255">
    <property type="term" value="C:R2TP complex"/>
    <property type="evidence" value="ECO:0007669"/>
    <property type="project" value="TreeGrafter"/>
</dbReference>
<gene>
    <name evidence="5" type="ORF">MEDL_19854</name>
</gene>
<comment type="caution">
    <text evidence="5">The sequence shown here is derived from an EMBL/GenBank/DDBJ whole genome shotgun (WGS) entry which is preliminary data.</text>
</comment>
<evidence type="ECO:0000256" key="1">
    <source>
        <dbReference type="ARBA" id="ARBA00008511"/>
    </source>
</evidence>
<evidence type="ECO:0000256" key="2">
    <source>
        <dbReference type="ARBA" id="ARBA00040541"/>
    </source>
</evidence>
<dbReference type="GO" id="GO:0005737">
    <property type="term" value="C:cytoplasm"/>
    <property type="evidence" value="ECO:0007669"/>
    <property type="project" value="TreeGrafter"/>
</dbReference>
<dbReference type="GO" id="GO:1990904">
    <property type="term" value="C:ribonucleoprotein complex"/>
    <property type="evidence" value="ECO:0007669"/>
    <property type="project" value="TreeGrafter"/>
</dbReference>
<dbReference type="GO" id="GO:0006364">
    <property type="term" value="P:rRNA processing"/>
    <property type="evidence" value="ECO:0007669"/>
    <property type="project" value="TreeGrafter"/>
</dbReference>
<dbReference type="Pfam" id="PF18201">
    <property type="entry name" value="PIH1_CS"/>
    <property type="match status" value="1"/>
</dbReference>
<feature type="domain" description="PIH1 N-terminal" evidence="3">
    <location>
        <begin position="32"/>
        <end position="141"/>
    </location>
</feature>
<dbReference type="PANTHER" id="PTHR22997">
    <property type="entry name" value="PIH1 DOMAIN-CONTAINING PROTEIN 1"/>
    <property type="match status" value="1"/>
</dbReference>
<evidence type="ECO:0000313" key="5">
    <source>
        <dbReference type="EMBL" id="CAG2205505.1"/>
    </source>
</evidence>
<evidence type="ECO:0000259" key="4">
    <source>
        <dbReference type="Pfam" id="PF18201"/>
    </source>
</evidence>
<keyword evidence="6" id="KW-1185">Reference proteome</keyword>
<dbReference type="AlphaFoldDB" id="A0A8S3RKA8"/>
<proteinExistence type="inferred from homology"/>
<dbReference type="CDD" id="cd00298">
    <property type="entry name" value="ACD_sHsps_p23-like"/>
    <property type="match status" value="1"/>
</dbReference>
<evidence type="ECO:0000259" key="3">
    <source>
        <dbReference type="Pfam" id="PF08190"/>
    </source>
</evidence>